<dbReference type="EMBL" id="JAMYRI010000004">
    <property type="protein sequence ID" value="MER9283906.1"/>
    <property type="molecule type" value="Genomic_DNA"/>
</dbReference>
<gene>
    <name evidence="1" type="ORF">NKI81_08010</name>
</gene>
<evidence type="ECO:0000313" key="1">
    <source>
        <dbReference type="EMBL" id="MER9283906.1"/>
    </source>
</evidence>
<reference evidence="1 2" key="1">
    <citation type="journal article" date="2024" name="Proc. Natl. Acad. Sci. U.S.A.">
        <title>The evolutionary genomics of adaptation to stress in wild rhizobium bacteria.</title>
        <authorList>
            <person name="Kehlet-Delgado H."/>
            <person name="Montoya A.P."/>
            <person name="Jensen K.T."/>
            <person name="Wendlandt C.E."/>
            <person name="Dexheimer C."/>
            <person name="Roberts M."/>
            <person name="Torres Martinez L."/>
            <person name="Friesen M.L."/>
            <person name="Griffitts J.S."/>
            <person name="Porter S.S."/>
        </authorList>
    </citation>
    <scope>NUCLEOTIDE SEQUENCE [LARGE SCALE GENOMIC DNA]</scope>
    <source>
        <strain evidence="1 2">M0468</strain>
    </source>
</reference>
<dbReference type="Proteomes" id="UP001480082">
    <property type="component" value="Unassembled WGS sequence"/>
</dbReference>
<sequence>MRTLIAKLTLTRPTLTRLALTKLTLTAAVLGCGLQFAAAETANIWVRADGSNFMPRIVDAFNKANKDQVKLDIIPNAEIIPKYGAAAAGGTAPDALSLDLIYTPSFAAAGQLEDITDWAKSLPYFASLSPAHVKTGTYRDRIYGLPFSADASVLIWNKKLFKQAGLDPEKGPANWAEIEADAEKVNALGGNIKGFYFSGNCGGCNIFTFTPLIWASGGDILSEDGSKATLDSPQLRGAIDLYRSMVKKDLVPAGAQTDTGANFFAAFAAGNIGISPSGAFAIGALNTQYPDVDYGVTFLPGKDGNWSSFAGGDNFVVTKGTKKLAVVKEFLDFAYSLEGQTILAKYGSLPVRGDIAKDALKELDPRYQIAAEAMAKGKTPYSVVFNDLINSANGPWTQMINEVFFGDDVDGAIANAQETMQSIIDQAPRK</sequence>
<comment type="caution">
    <text evidence="1">The sequence shown here is derived from an EMBL/GenBank/DDBJ whole genome shotgun (WGS) entry which is preliminary data.</text>
</comment>
<accession>A0ACC6SW53</accession>
<proteinExistence type="predicted"/>
<name>A0ACC6SW53_9HYPH</name>
<keyword evidence="2" id="KW-1185">Reference proteome</keyword>
<organism evidence="1 2">
    <name type="scientific">Mesorhizobium australicum</name>
    <dbReference type="NCBI Taxonomy" id="536018"/>
    <lineage>
        <taxon>Bacteria</taxon>
        <taxon>Pseudomonadati</taxon>
        <taxon>Pseudomonadota</taxon>
        <taxon>Alphaproteobacteria</taxon>
        <taxon>Hyphomicrobiales</taxon>
        <taxon>Phyllobacteriaceae</taxon>
        <taxon>Mesorhizobium</taxon>
    </lineage>
</organism>
<protein>
    <submittedName>
        <fullName evidence="1">Sugar ABC transporter substrate-binding protein</fullName>
    </submittedName>
</protein>
<evidence type="ECO:0000313" key="2">
    <source>
        <dbReference type="Proteomes" id="UP001480082"/>
    </source>
</evidence>